<evidence type="ECO:0000256" key="2">
    <source>
        <dbReference type="ARBA" id="ARBA00022475"/>
    </source>
</evidence>
<dbReference type="PANTHER" id="PTHR30287">
    <property type="entry name" value="MEMBRANE COMPONENT OF PREDICTED ABC SUPERFAMILY METABOLITE UPTAKE TRANSPORTER"/>
    <property type="match status" value="1"/>
</dbReference>
<dbReference type="EMBL" id="FNUT01000005">
    <property type="protein sequence ID" value="SEG19152.1"/>
    <property type="molecule type" value="Genomic_DNA"/>
</dbReference>
<evidence type="ECO:0000256" key="4">
    <source>
        <dbReference type="ARBA" id="ARBA00022989"/>
    </source>
</evidence>
<evidence type="ECO:0000259" key="7">
    <source>
        <dbReference type="Pfam" id="PF02687"/>
    </source>
</evidence>
<feature type="transmembrane region" description="Helical" evidence="6">
    <location>
        <begin position="478"/>
        <end position="496"/>
    </location>
</feature>
<evidence type="ECO:0000256" key="5">
    <source>
        <dbReference type="ARBA" id="ARBA00023136"/>
    </source>
</evidence>
<evidence type="ECO:0000259" key="8">
    <source>
        <dbReference type="Pfam" id="PF12704"/>
    </source>
</evidence>
<accession>A0A1H5Y5Q5</accession>
<dbReference type="GO" id="GO:0005886">
    <property type="term" value="C:plasma membrane"/>
    <property type="evidence" value="ECO:0007669"/>
    <property type="project" value="UniProtKB-SubCell"/>
</dbReference>
<feature type="transmembrane region" description="Helical" evidence="6">
    <location>
        <begin position="349"/>
        <end position="376"/>
    </location>
</feature>
<dbReference type="Pfam" id="PF12704">
    <property type="entry name" value="MacB_PCD"/>
    <property type="match status" value="1"/>
</dbReference>
<keyword evidence="2" id="KW-1003">Cell membrane</keyword>
<dbReference type="OrthoDB" id="9775544at2"/>
<organism evidence="9 10">
    <name type="scientific">Sphingobacterium lactis</name>
    <dbReference type="NCBI Taxonomy" id="797291"/>
    <lineage>
        <taxon>Bacteria</taxon>
        <taxon>Pseudomonadati</taxon>
        <taxon>Bacteroidota</taxon>
        <taxon>Sphingobacteriia</taxon>
        <taxon>Sphingobacteriales</taxon>
        <taxon>Sphingobacteriaceae</taxon>
        <taxon>Sphingobacterium</taxon>
    </lineage>
</organism>
<feature type="transmembrane region" description="Helical" evidence="6">
    <location>
        <begin position="401"/>
        <end position="419"/>
    </location>
</feature>
<protein>
    <submittedName>
        <fullName evidence="9">Putative ABC transport system permease protein</fullName>
    </submittedName>
</protein>
<feature type="transmembrane region" description="Helical" evidence="6">
    <location>
        <begin position="771"/>
        <end position="796"/>
    </location>
</feature>
<proteinExistence type="predicted"/>
<keyword evidence="5 6" id="KW-0472">Membrane</keyword>
<keyword evidence="10" id="KW-1185">Reference proteome</keyword>
<feature type="transmembrane region" description="Helical" evidence="6">
    <location>
        <begin position="802"/>
        <end position="826"/>
    </location>
</feature>
<evidence type="ECO:0000313" key="10">
    <source>
        <dbReference type="Proteomes" id="UP000236731"/>
    </source>
</evidence>
<feature type="transmembrane region" description="Helical" evidence="6">
    <location>
        <begin position="304"/>
        <end position="337"/>
    </location>
</feature>
<dbReference type="AlphaFoldDB" id="A0A1H5Y5Q5"/>
<feature type="transmembrane region" description="Helical" evidence="6">
    <location>
        <begin position="425"/>
        <end position="446"/>
    </location>
</feature>
<evidence type="ECO:0000256" key="1">
    <source>
        <dbReference type="ARBA" id="ARBA00004651"/>
    </source>
</evidence>
<evidence type="ECO:0000313" key="9">
    <source>
        <dbReference type="EMBL" id="SEG19152.1"/>
    </source>
</evidence>
<dbReference type="PANTHER" id="PTHR30287:SF1">
    <property type="entry name" value="INNER MEMBRANE PROTEIN"/>
    <property type="match status" value="1"/>
</dbReference>
<dbReference type="InterPro" id="IPR038766">
    <property type="entry name" value="Membrane_comp_ABC_pdt"/>
</dbReference>
<dbReference type="Pfam" id="PF02687">
    <property type="entry name" value="FtsX"/>
    <property type="match status" value="2"/>
</dbReference>
<feature type="domain" description="ABC3 transporter permease C-terminal" evidence="7">
    <location>
        <begin position="263"/>
        <end position="381"/>
    </location>
</feature>
<name>A0A1H5Y5Q5_9SPHI</name>
<feature type="domain" description="MacB-like periplasmic core" evidence="8">
    <location>
        <begin position="22"/>
        <end position="222"/>
    </location>
</feature>
<evidence type="ECO:0000256" key="6">
    <source>
        <dbReference type="SAM" id="Phobius"/>
    </source>
</evidence>
<keyword evidence="4 6" id="KW-1133">Transmembrane helix</keyword>
<keyword evidence="3 6" id="KW-0812">Transmembrane</keyword>
<evidence type="ECO:0000256" key="3">
    <source>
        <dbReference type="ARBA" id="ARBA00022692"/>
    </source>
</evidence>
<gene>
    <name evidence="9" type="ORF">SAMN05421877_105246</name>
</gene>
<comment type="subcellular location">
    <subcellularLocation>
        <location evidence="1">Cell membrane</location>
        <topology evidence="1">Multi-pass membrane protein</topology>
    </subcellularLocation>
</comment>
<feature type="domain" description="ABC3 transporter permease C-terminal" evidence="7">
    <location>
        <begin position="722"/>
        <end position="836"/>
    </location>
</feature>
<dbReference type="Proteomes" id="UP000236731">
    <property type="component" value="Unassembled WGS sequence"/>
</dbReference>
<dbReference type="InterPro" id="IPR025857">
    <property type="entry name" value="MacB_PCD"/>
</dbReference>
<feature type="transmembrane region" description="Helical" evidence="6">
    <location>
        <begin position="21"/>
        <end position="41"/>
    </location>
</feature>
<feature type="transmembrane region" description="Helical" evidence="6">
    <location>
        <begin position="262"/>
        <end position="283"/>
    </location>
</feature>
<feature type="transmembrane region" description="Helical" evidence="6">
    <location>
        <begin position="718"/>
        <end position="739"/>
    </location>
</feature>
<sequence>MNWKWIFLMAWRDSRKNRGRLFLFISSIILGIAALVAMNTFNTNLQKDIDLQAAGLIGADLHLETGKEPTKEALAFIDSMKAISVGYAQEERFVSMVRFPKADGSRLVQVRALTGPYPFYGEIETKPTDGFSMFGKQKGVFVENSLMLQFNAQVKDSVQLGNNGYPILGNILSQPGSTSFAGAMAPTIYVPLEQLENSGLRQQGSRIEHHFYFKLPPGYPIDQRLKAWEKRIELTQLRSSTIQTTKENTGRSFADLASFMELVGFVALLLGCIGVSSAVQIYVREKLLSVAVLRCIGATAKQAFFIFLIQFAGIGLLGGFIGAILGSLIQFLIPLVLQDVLPVAITTGISWFAIVEGMVLGVIIAVLFALLPLLAVRNISPLNSLRITDKEESLFKDPLKWWIYLLIIGFITLFARLQMDNWIQTIVFVFGVGITFLLLYGVAKLFTGLVRRFFPKGWNYLWRQGLSNLYRPNNQTSILIVSIGLGTALITTMFLVQDLLINRVKLSSEQNQANMLLFDIQPSQKDSLESLAQQAGYPIMESVPIVTMQLEKINGRGLEETVADTSADASTRAFRGEIRATYRDSLTIAEKLTDGEWVPEVGPSDTAAVSLDKSYAENLKAKVGDILIFNVQGLDVPAKVSSIREVDWNRFQSNFRVVFAKGTIDKAPQFYVMMTKVPTETESSKFQQQVVNGFPNVSVIDMNTVLQILQQILDKIGFVIQFMGGFSILTGIIVLISSVRISKYQRIRENVLLRTLGASKHQIYMITISEYLFLGLLSALTGIILAILASFLLAYFVFEVTFVVPIATIILILLAIVIATVVIGMLNSLSVLNRSPLEALRRD</sequence>
<reference evidence="10" key="1">
    <citation type="submission" date="2016-10" db="EMBL/GenBank/DDBJ databases">
        <authorList>
            <person name="Varghese N."/>
            <person name="Submissions S."/>
        </authorList>
    </citation>
    <scope>NUCLEOTIDE SEQUENCE [LARGE SCALE GENOMIC DNA]</scope>
    <source>
        <strain evidence="10">DSM 22361</strain>
    </source>
</reference>
<dbReference type="RefSeq" id="WP_103906147.1">
    <property type="nucleotide sequence ID" value="NZ_CP049246.1"/>
</dbReference>
<dbReference type="InterPro" id="IPR003838">
    <property type="entry name" value="ABC3_permease_C"/>
</dbReference>